<feature type="domain" description="UBC core" evidence="2">
    <location>
        <begin position="325"/>
        <end position="499"/>
    </location>
</feature>
<feature type="region of interest" description="Disordered" evidence="1">
    <location>
        <begin position="1"/>
        <end position="25"/>
    </location>
</feature>
<sequence length="525" mass="56954">MASAEFLNGPPEPRDAAGPAPQPEIPISREDRYRLLEVLASIYGTDKEAAGILDRIGFPRGRRPNFVGAKPEETWTEIFVDLSNGVVASPYRQLITIAVRVYSANETLVDLARTYGILPPVAGAPAPAPVPAPQPVPQPAVAPTAPAAAAAAPQAEPMCHVIVRADSENDRRRAATALTALGLRPREVWSTAHAVSFRVDSDQPDVVREGLRDTLFGWTVVAPGQPDYLLHQLFVEGPDGRQFRLIDAPAQQANSDVAAEVVDQYGPGFTDATRSTVIDHVQADGQGRRLDPDATLHESGVQDGDRMRVGFETTAGAVNPLDRQDALYRVRNQIVAYAESHPGFGVSADSALLPTEFEVEFEQLSFGPPTSPGGEPSEITHHVVLIQLGPEFPETAPEVYWLTPVFHPNVFPNYDCEQSRAYAQSKGLVCLGLLAESYQPSLSFGTLCQMLVDMAGFRNYSLFEPTGELGPDGNPRVRGNFYDRTAAQWVEEHQDRISAINGSVAAPTLRDSPRYPNLVEPVDGR</sequence>
<dbReference type="InterPro" id="IPR000608">
    <property type="entry name" value="UBC"/>
</dbReference>
<dbReference type="Gene3D" id="3.10.110.10">
    <property type="entry name" value="Ubiquitin Conjugating Enzyme"/>
    <property type="match status" value="1"/>
</dbReference>
<dbReference type="PROSITE" id="PS50127">
    <property type="entry name" value="UBC_2"/>
    <property type="match status" value="1"/>
</dbReference>
<dbReference type="EMBL" id="MH460451">
    <property type="protein sequence ID" value="QBG49804.1"/>
    <property type="molecule type" value="Genomic_DNA"/>
</dbReference>
<evidence type="ECO:0000259" key="2">
    <source>
        <dbReference type="PROSITE" id="PS50127"/>
    </source>
</evidence>
<dbReference type="RefSeq" id="WP_274564219.1">
    <property type="nucleotide sequence ID" value="NZ_JARBAX010000002.1"/>
</dbReference>
<dbReference type="CDD" id="cd00195">
    <property type="entry name" value="UBCc_UEV"/>
    <property type="match status" value="1"/>
</dbReference>
<accession>A0A411PXG7</accession>
<proteinExistence type="predicted"/>
<evidence type="ECO:0000313" key="3">
    <source>
        <dbReference type="EMBL" id="QBG49804.1"/>
    </source>
</evidence>
<dbReference type="InterPro" id="IPR045430">
    <property type="entry name" value="EAD1"/>
</dbReference>
<name>A0A411PXG7_9ACTN</name>
<dbReference type="InterPro" id="IPR016135">
    <property type="entry name" value="UBQ-conjugating_enzyme/RWD"/>
</dbReference>
<reference evidence="3" key="1">
    <citation type="journal article" date="2019" name="Microb. Cell Fact.">
        <title>Engineering of leucine-responsive regulatory protein improves spiramycin and bitespiramycin biosynthesis.</title>
        <authorList>
            <person name="Lu Z."/>
            <person name="Zhang X."/>
            <person name="Dai J."/>
            <person name="Wang Y."/>
            <person name="He W."/>
        </authorList>
    </citation>
    <scope>NUCLEOTIDE SEQUENCE</scope>
    <source>
        <strain evidence="3">WSJ</strain>
    </source>
</reference>
<organism evidence="3">
    <name type="scientific">Streptomyces spiramyceticus</name>
    <dbReference type="NCBI Taxonomy" id="299717"/>
    <lineage>
        <taxon>Bacteria</taxon>
        <taxon>Bacillati</taxon>
        <taxon>Actinomycetota</taxon>
        <taxon>Actinomycetes</taxon>
        <taxon>Kitasatosporales</taxon>
        <taxon>Streptomycetaceae</taxon>
        <taxon>Streptomyces</taxon>
    </lineage>
</organism>
<dbReference type="SUPFAM" id="SSF54495">
    <property type="entry name" value="UBC-like"/>
    <property type="match status" value="1"/>
</dbReference>
<dbReference type="AlphaFoldDB" id="A0A411PXG7"/>
<evidence type="ECO:0000256" key="1">
    <source>
        <dbReference type="SAM" id="MobiDB-lite"/>
    </source>
</evidence>
<dbReference type="Pfam" id="PF19955">
    <property type="entry name" value="EAD1"/>
    <property type="match status" value="1"/>
</dbReference>
<protein>
    <recommendedName>
        <fullName evidence="2">UBC core domain-containing protein</fullName>
    </recommendedName>
</protein>